<dbReference type="PROSITE" id="PS50235">
    <property type="entry name" value="USP_3"/>
    <property type="match status" value="1"/>
</dbReference>
<dbReference type="Pfam" id="PF00443">
    <property type="entry name" value="UCH"/>
    <property type="match status" value="1"/>
</dbReference>
<dbReference type="HAMAP" id="MF_00528">
    <property type="entry name" value="Maf"/>
    <property type="match status" value="1"/>
</dbReference>
<dbReference type="Gene3D" id="3.90.950.10">
    <property type="match status" value="1"/>
</dbReference>
<keyword evidence="6 17" id="KW-0812">Transmembrane</keyword>
<feature type="region of interest" description="Disordered" evidence="18">
    <location>
        <begin position="660"/>
        <end position="680"/>
    </location>
</feature>
<dbReference type="SMART" id="SM00165">
    <property type="entry name" value="UBA"/>
    <property type="match status" value="1"/>
</dbReference>
<dbReference type="SUPFAM" id="SSF52972">
    <property type="entry name" value="ITPase-like"/>
    <property type="match status" value="1"/>
</dbReference>
<evidence type="ECO:0000313" key="23">
    <source>
        <dbReference type="Proteomes" id="UP000055048"/>
    </source>
</evidence>
<dbReference type="PROSITE" id="PS50030">
    <property type="entry name" value="UBA"/>
    <property type="match status" value="1"/>
</dbReference>
<keyword evidence="13" id="KW-0862">Zinc</keyword>
<keyword evidence="5" id="KW-0645">Protease</keyword>
<proteinExistence type="inferred from homology"/>
<dbReference type="Pfam" id="PF02545">
    <property type="entry name" value="Maf"/>
    <property type="match status" value="1"/>
</dbReference>
<dbReference type="Gene3D" id="3.90.70.10">
    <property type="entry name" value="Cysteine proteinases"/>
    <property type="match status" value="1"/>
</dbReference>
<feature type="region of interest" description="Disordered" evidence="18">
    <location>
        <begin position="334"/>
        <end position="366"/>
    </location>
</feature>
<protein>
    <recommendedName>
        <fullName evidence="17">Pecanex-like protein</fullName>
    </recommendedName>
</protein>
<dbReference type="InterPro" id="IPR041432">
    <property type="entry name" value="UBP13_Znf-UBP_var"/>
</dbReference>
<dbReference type="Pfam" id="PF02148">
    <property type="entry name" value="zf-UBP"/>
    <property type="match status" value="1"/>
</dbReference>
<dbReference type="PROSITE" id="PS00972">
    <property type="entry name" value="USP_1"/>
    <property type="match status" value="1"/>
</dbReference>
<keyword evidence="10" id="KW-0833">Ubl conjugation pathway</keyword>
<feature type="compositionally biased region" description="Low complexity" evidence="18">
    <location>
        <begin position="972"/>
        <end position="995"/>
    </location>
</feature>
<name>A0A0V0U8U2_9BILA</name>
<dbReference type="OrthoDB" id="10037631at2759"/>
<dbReference type="InterPro" id="IPR003697">
    <property type="entry name" value="Maf-like"/>
</dbReference>
<feature type="domain" description="USP" evidence="20">
    <location>
        <begin position="2916"/>
        <end position="3394"/>
    </location>
</feature>
<feature type="region of interest" description="Disordered" evidence="18">
    <location>
        <begin position="3309"/>
        <end position="3328"/>
    </location>
</feature>
<evidence type="ECO:0000256" key="6">
    <source>
        <dbReference type="ARBA" id="ARBA00022692"/>
    </source>
</evidence>
<dbReference type="InterPro" id="IPR001607">
    <property type="entry name" value="Znf_UBP"/>
</dbReference>
<keyword evidence="23" id="KW-1185">Reference proteome</keyword>
<feature type="region of interest" description="Disordered" evidence="18">
    <location>
        <begin position="781"/>
        <end position="845"/>
    </location>
</feature>
<comment type="subcellular location">
    <subcellularLocation>
        <location evidence="2 17">Membrane</location>
        <topology evidence="2 17">Multi-pass membrane protein</topology>
    </subcellularLocation>
</comment>
<feature type="transmembrane region" description="Helical" evidence="17">
    <location>
        <begin position="1387"/>
        <end position="1409"/>
    </location>
</feature>
<feature type="region of interest" description="Disordered" evidence="18">
    <location>
        <begin position="2520"/>
        <end position="2561"/>
    </location>
</feature>
<evidence type="ECO:0000256" key="8">
    <source>
        <dbReference type="ARBA" id="ARBA00022737"/>
    </source>
</evidence>
<feature type="transmembrane region" description="Helical" evidence="17">
    <location>
        <begin position="203"/>
        <end position="222"/>
    </location>
</feature>
<evidence type="ECO:0000256" key="18">
    <source>
        <dbReference type="SAM" id="MobiDB-lite"/>
    </source>
</evidence>
<feature type="domain" description="UBA" evidence="19">
    <location>
        <begin position="3254"/>
        <end position="3301"/>
    </location>
</feature>
<dbReference type="EMBL" id="JYDJ01000040">
    <property type="protein sequence ID" value="KRX47616.1"/>
    <property type="molecule type" value="Genomic_DNA"/>
</dbReference>
<dbReference type="Pfam" id="PF00627">
    <property type="entry name" value="UBA"/>
    <property type="match status" value="1"/>
</dbReference>
<evidence type="ECO:0000256" key="11">
    <source>
        <dbReference type="ARBA" id="ARBA00022801"/>
    </source>
</evidence>
<feature type="compositionally biased region" description="Polar residues" evidence="18">
    <location>
        <begin position="3319"/>
        <end position="3328"/>
    </location>
</feature>
<evidence type="ECO:0000256" key="12">
    <source>
        <dbReference type="ARBA" id="ARBA00022807"/>
    </source>
</evidence>
<feature type="transmembrane region" description="Helical" evidence="17">
    <location>
        <begin position="1363"/>
        <end position="1380"/>
    </location>
</feature>
<comment type="catalytic activity">
    <reaction evidence="1">
        <text>Thiol-dependent hydrolysis of ester, thioester, amide, peptide and isopeptide bonds formed by the C-terminal Gly of ubiquitin (a 76-residue protein attached to proteins as an intracellular targeting signal).</text>
        <dbReference type="EC" id="3.4.19.12"/>
    </reaction>
</comment>
<feature type="compositionally biased region" description="Low complexity" evidence="18">
    <location>
        <begin position="2537"/>
        <end position="2561"/>
    </location>
</feature>
<dbReference type="Pfam" id="PF05041">
    <property type="entry name" value="Pecanex_C"/>
    <property type="match status" value="1"/>
</dbReference>
<dbReference type="InterPro" id="IPR039797">
    <property type="entry name" value="Pecanex"/>
</dbReference>
<evidence type="ECO:0000256" key="13">
    <source>
        <dbReference type="ARBA" id="ARBA00022833"/>
    </source>
</evidence>
<feature type="region of interest" description="Disordered" evidence="18">
    <location>
        <begin position="529"/>
        <end position="551"/>
    </location>
</feature>
<feature type="compositionally biased region" description="Low complexity" evidence="18">
    <location>
        <begin position="820"/>
        <end position="842"/>
    </location>
</feature>
<dbReference type="CDD" id="cd14297">
    <property type="entry name" value="UBA2_spUBP14_like"/>
    <property type="match status" value="1"/>
</dbReference>
<evidence type="ECO:0000256" key="14">
    <source>
        <dbReference type="ARBA" id="ARBA00022989"/>
    </source>
</evidence>
<evidence type="ECO:0000256" key="4">
    <source>
        <dbReference type="ARBA" id="ARBA00010170"/>
    </source>
</evidence>
<dbReference type="PANTHER" id="PTHR12372">
    <property type="entry name" value="PECANEX"/>
    <property type="match status" value="1"/>
</dbReference>
<dbReference type="FunFam" id="3.30.40.10:FF:000026">
    <property type="entry name" value="Ubiquitin carboxyl-terminal hydrolase"/>
    <property type="match status" value="1"/>
</dbReference>
<feature type="region of interest" description="Disordered" evidence="18">
    <location>
        <begin position="1464"/>
        <end position="1502"/>
    </location>
</feature>
<feature type="compositionally biased region" description="Basic and acidic residues" evidence="18">
    <location>
        <begin position="540"/>
        <end position="549"/>
    </location>
</feature>
<dbReference type="InterPro" id="IPR013083">
    <property type="entry name" value="Znf_RING/FYVE/PHD"/>
</dbReference>
<evidence type="ECO:0000259" key="21">
    <source>
        <dbReference type="PROSITE" id="PS50271"/>
    </source>
</evidence>
<feature type="transmembrane region" description="Helical" evidence="17">
    <location>
        <begin position="229"/>
        <end position="252"/>
    </location>
</feature>
<dbReference type="InterPro" id="IPR018200">
    <property type="entry name" value="USP_CS"/>
</dbReference>
<evidence type="ECO:0000256" key="5">
    <source>
        <dbReference type="ARBA" id="ARBA00022670"/>
    </source>
</evidence>
<dbReference type="Gene3D" id="3.30.40.10">
    <property type="entry name" value="Zinc/RING finger domain, C3HC4 (zinc finger)"/>
    <property type="match status" value="2"/>
</dbReference>
<sequence>MMFSKLLPGLNNKEIILASASPRREEILKKLKLPFKVATSKFAEDLDKSLYFGRPGDYVIDNASFKAEDVASQLSNQDTVKLVIGCDTVVVFGGKIYEKPIDKNDAIRMLHDFSGREHSVYTGVVFVEVHGLEKKFAEKFCEVTKLKFGDLSSELIDAYVESESTMATSTHPINFLRQGVWASITGGWFYDPGQTLFCNTLHMYVWLFLFATPLLLSMFFYFTWHLLVFYVLSAGVLFTAVKLTVWTLNYIFDKHEPIQKCSSLSLDEVEPADGRHRRTHSKAAAAIVRRHGAMPDLDDASLAGVIVKPRRHSSSFSCSNADVEVDVDDAMMQSNDFMPSSRSGSSSSSSSSSSNSSSSPSLSSSSSSHSASVFSFSAAPSSGPVTTTTTTTITSAAIHAIPSSGRDKHRAVSKVGRGFRCQNCQNRKLAAQGIAVEAEVHDKPQPISAGVDNKLQYLGKLLERENGSIFASCDEELRRAVGYLHSGHSSASSLLLFENRRYRQSKECRKSYPSISGSVGVLNATSARGRPFSDSSTVYRSEESCDDRTPVGIGAGGLRPTLCRVHSDCLPVGADRGDLSLLFRGRVLSDDQGRQRASDLSSVVGADQLSPTLLTTGQPAVTTSAVSTTVDPGRESWLQHRQLIRHLRNSLNFLRAADSTAEKPSLNEEVSSEREGDGGGDIGPVVVAAAAASSGTSSVGTVANADAGMQQAALENDDSVDSVLPLVQSLKSICREEKNLMLGNEERARLIEEIKRLLEEIIDFHPEALEAIESIRRAKKLGSNGERTRSSRTDIFNSLVAEEDEDGDEEEEEEKKNLTSQQQQQQQSRRSYYDDPYYPASSNRKMDDHHHLEIEVEVEEAEEVAVRERGRFRGPARCAAGIGFDEQLAALDDDEKSKALLLSRVQPGNHMAASHDDTSEGAVHCFQDQDGHWWTYTFCSNGTGTAQSLGTEQEVERRVRRFCESHYIGSPSTSRRTSARRTANAASLERGNVASSSSDDESLLAVLPSMVLRPDASLSLSGNDPTATRFNNVHFTVDDASSRIRNTGGLSSRLRSFDAHFARLADSRPTFHTHRRRRQRHSAAVGRTSSAALASSTVSCRGNSRQPFEMQLAQSVGVGRGPGTGHSGRPAETLGSLTNYHPDTFSLPGRAVRNSIGHVRVLGNVALLFRRHRNATPTRPDRQKQYYRVPLVSALFGRDRFVNVHFDRLRLSALFDRTERWSVVCLDVLLAMLVSSITFLLIRRRYYYDFGVLFLCCSSAGAQFSLLKSVQPDAASPIHGHNSIIPYSRPVYFSLIGSAILLLEPISIALFEPTLLARLRPVLQFCHVLLVRLLLFLPLVFTFGLLPQLDTFLCHLFEQIDMHIFGGTAVFNLRSAVYALTRSVISVLLLSAVLYPTLAGCCFSSSFFSTTVTSASQNVAFSAFCGLLVSVAYLLSRLSSDPRPLASLFDRICSTVKKIDGDSCGRRRRRRRQSEEQTVDEQKQHDDNSNSNNEHHYNKDDDDSVDWNRQISALSMNRWKNSLFVSCSIGLLAFAIHCSTVFSKFRFAFGVVWPLLTVFVGLTVHYLLPQLRQHTPFLLLAQPILKAREYGLFDVSSVAKLMWFERLYVWLCCLERHLLYPTALLSMITETITAWQMSDDSVKLRPGQFQQLVLFSITIAGLKLFRLAFSNPSSLYVPLALSLLVTFVDGTVSTENLLFSLYAFSIFYPKLRELVLKLRFIFAYVAPWQISWGSAFHAFAQPCAVSHSAFTLIIAAVSSLLSAPLNPFMGSSVFLMSYVRPVKFWEKDYSTKRVDHSNTRLITQLAGQPTTDDSSLNAIFYEHLTGCLRDCLAGDLMLGRFASEVEPGDCFILASFYLNCLIHVVEIGNGFVSFQLRGLEFRGTYCQQREVEAITEELNEIDHHGPVGGAGSGGGGVGGGGGATTTTTTTTTGTTGATTSGGVVAAQRASGGNGRRRCCRSPSSSSSSTSTCSCCYCCCCCCSCCCGSNSVNRDRFCRLPGLLTFSSLWNVRWLAWEIKTAKYILDGYSVSENSAISLFQLIELRKLLVTLYVKSIIYYTVRSPKLADWLRCETILEALQLIESNPVYVDVDTTFCFSNDEDYDIRRSGISRESFSNVYIPWIACCWKRSNAYAGFDWAHFEQSENLITLCYALSLFGRRLLGAASQTHHTTNAESFLYGLYALFKGDFRITCTRDEWVFSDMEILGSIIGPAVRMAVKLHQDHFTFADDLEDEACLYAVITFEDSSIFISHENDPNWRRAVLSNTPKLLALRHVSEDGQDDFKIIMLNKRHVSFRVIKLNRECVRAFWAGQQQELIFLRNRNPERGSIQNARQVLRNIINSSADQPIGYPIYVSPLTTSYCETHPQLSKVLGPDLLSMFGRKCSSLWRQLCLNCGMRGSSGANVIHQQQQQQQQQDTTLPCRTTSAVGRCPTTTASAQGLVGSPSTAEAAAASTSTSTSTSAFASSQVASHSNTSLPLLGTSGRAVPSDLLQRSFTLPVDRASRRSACKSETATLIPRISSKQITPDNAIPLDKMSTSTSTAGSSSSSLSSSSSSSSSSSHRYCQCVISTGDQGMQATFSKISRVPNDQEQQQPVCCVSVCQKMDEIAYVAPERGSTIYKDECVFCFDSPEFEHGLYICLVCHVGVCRNHVVMHVTRTDHVGYLNLIREKKLLLDDNDDDDAAPPKQITKLAIGVESGFLEKRYEVRERWAVSVYPELELVPLFESTLGPGLLYCCKAIMEAESAYRLLEVQSQAGTWDGTMLKNTIHTNLFQVDNPPKIPPSGWRCQAEGCDKIDNLWLNLTDGMIFCGRKLWGGGGGNNHSMDHYCKTGYPLSVKLGTISSNGADVFSYDEDDLVNDPQLEKHLKHFGIDLAVMEKTEKSMIELELDFNQKWEFHEIQEEGNKLTPVYGPGYTGMVNMGNSCYLNSVIQALVIIPDIVRVYWDGADRIFQNCSLVPCDDFNVQFAKVVSGLLSGRYSRADMEDRRGIRPAAFRLLINRGNAEFASNRQQDVEEFMRYLFERLEQNKRGIDCVEDVVSTWRFSLEEKLTCLESGNVSYKQRPEVILSLPVPLGLEQEQIDPTTLENDENRPPSVVGILPDEPAQLAMMNGAGGVAGVDSSGGGSGAGNDAAEIVVTSSSNSGTATVETGVIGPKLRPTVSLMNCLKALVEPELLDNTKSPFTGRISAMEKQLHFNTFPDWLWIQMKKFTFAPDWRPLKLDVSIAVPDLLDMNEFRGSGPHVGKLKMEYTKDSDDEQQPSAKPELVSQLIDMGFAESDVRTALIETANNLEIAVQWLLSGGVDGQGSGGAGGSSFNSRLSNDVPSSTEVQFRDGNGLYRLRGFISHIGSSAHTGHYVCHLLKGDQWIIYNDEKVALSEKPPKDLGYVFLYERISTTD</sequence>
<feature type="compositionally biased region" description="Gly residues" evidence="18">
    <location>
        <begin position="1912"/>
        <end position="1923"/>
    </location>
</feature>
<dbReference type="InterPro" id="IPR007735">
    <property type="entry name" value="Pecanex_C"/>
</dbReference>
<dbReference type="GO" id="GO:0005783">
    <property type="term" value="C:endoplasmic reticulum"/>
    <property type="evidence" value="ECO:0007669"/>
    <property type="project" value="TreeGrafter"/>
</dbReference>
<feature type="transmembrane region" description="Helical" evidence="17">
    <location>
        <begin position="1720"/>
        <end position="1740"/>
    </location>
</feature>
<feature type="transmembrane region" description="Helical" evidence="17">
    <location>
        <begin position="1523"/>
        <end position="1542"/>
    </location>
</feature>
<dbReference type="Gene3D" id="1.10.8.10">
    <property type="entry name" value="DNA helicase RuvA subunit, C-terminal domain"/>
    <property type="match status" value="1"/>
</dbReference>
<feature type="domain" description="UBP-type" evidence="21">
    <location>
        <begin position="2762"/>
        <end position="2874"/>
    </location>
</feature>
<keyword evidence="12" id="KW-0788">Thiol protease</keyword>
<dbReference type="InterPro" id="IPR028889">
    <property type="entry name" value="USP"/>
</dbReference>
<accession>A0A0V0U8U2</accession>
<dbReference type="PROSITE" id="PS50271">
    <property type="entry name" value="ZF_UBP"/>
    <property type="match status" value="1"/>
</dbReference>
<feature type="transmembrane region" description="Helical" evidence="17">
    <location>
        <begin position="1247"/>
        <end position="1267"/>
    </location>
</feature>
<organism evidence="22 23">
    <name type="scientific">Trichinella murrelli</name>
    <dbReference type="NCBI Taxonomy" id="144512"/>
    <lineage>
        <taxon>Eukaryota</taxon>
        <taxon>Metazoa</taxon>
        <taxon>Ecdysozoa</taxon>
        <taxon>Nematoda</taxon>
        <taxon>Enoplea</taxon>
        <taxon>Dorylaimia</taxon>
        <taxon>Trichinellida</taxon>
        <taxon>Trichinellidae</taxon>
        <taxon>Trichinella</taxon>
    </lineage>
</organism>
<evidence type="ECO:0000256" key="9">
    <source>
        <dbReference type="ARBA" id="ARBA00022771"/>
    </source>
</evidence>
<dbReference type="PANTHER" id="PTHR12372:SF7">
    <property type="entry name" value="PROTEIN PECANEX"/>
    <property type="match status" value="1"/>
</dbReference>
<dbReference type="GO" id="GO:0004843">
    <property type="term" value="F:cysteine-type deubiquitinase activity"/>
    <property type="evidence" value="ECO:0007669"/>
    <property type="project" value="UniProtKB-EC"/>
</dbReference>
<dbReference type="GO" id="GO:0006508">
    <property type="term" value="P:proteolysis"/>
    <property type="evidence" value="ECO:0007669"/>
    <property type="project" value="UniProtKB-KW"/>
</dbReference>
<dbReference type="SUPFAM" id="SSF54001">
    <property type="entry name" value="Cysteine proteinases"/>
    <property type="match status" value="1"/>
</dbReference>
<feature type="transmembrane region" description="Helical" evidence="17">
    <location>
        <begin position="1548"/>
        <end position="1568"/>
    </location>
</feature>
<evidence type="ECO:0000256" key="2">
    <source>
        <dbReference type="ARBA" id="ARBA00004141"/>
    </source>
</evidence>
<dbReference type="GO" id="GO:0047429">
    <property type="term" value="F:nucleoside triphosphate diphosphatase activity"/>
    <property type="evidence" value="ECO:0007669"/>
    <property type="project" value="InterPro"/>
</dbReference>
<reference evidence="22 23" key="1">
    <citation type="submission" date="2015-01" db="EMBL/GenBank/DDBJ databases">
        <title>Evolution of Trichinella species and genotypes.</title>
        <authorList>
            <person name="Korhonen P.K."/>
            <person name="Edoardo P."/>
            <person name="Giuseppe L.R."/>
            <person name="Gasser R.B."/>
        </authorList>
    </citation>
    <scope>NUCLEOTIDE SEQUENCE [LARGE SCALE GENOMIC DNA]</scope>
    <source>
        <strain evidence="22">ISS417</strain>
    </source>
</reference>
<dbReference type="GO" id="GO:0016579">
    <property type="term" value="P:protein deubiquitination"/>
    <property type="evidence" value="ECO:0007669"/>
    <property type="project" value="InterPro"/>
</dbReference>
<feature type="transmembrane region" description="Helical" evidence="17">
    <location>
        <begin position="1652"/>
        <end position="1669"/>
    </location>
</feature>
<dbReference type="Pfam" id="PF17807">
    <property type="entry name" value="zf-UBP_var"/>
    <property type="match status" value="1"/>
</dbReference>
<feature type="compositionally biased region" description="Low complexity" evidence="18">
    <location>
        <begin position="337"/>
        <end position="366"/>
    </location>
</feature>
<dbReference type="GO" id="GO:0008270">
    <property type="term" value="F:zinc ion binding"/>
    <property type="evidence" value="ECO:0007669"/>
    <property type="project" value="UniProtKB-KW"/>
</dbReference>
<keyword evidence="8" id="KW-0677">Repeat</keyword>
<feature type="compositionally biased region" description="Basic residues" evidence="18">
    <location>
        <begin position="1071"/>
        <end position="1081"/>
    </location>
</feature>
<gene>
    <name evidence="22" type="primary">PCNX</name>
    <name evidence="22" type="ORF">T05_8665</name>
</gene>
<dbReference type="CDD" id="cd00555">
    <property type="entry name" value="Maf"/>
    <property type="match status" value="1"/>
</dbReference>
<feature type="transmembrane region" description="Helical" evidence="17">
    <location>
        <begin position="1322"/>
        <end position="1343"/>
    </location>
</feature>
<feature type="compositionally biased region" description="Acidic residues" evidence="18">
    <location>
        <begin position="801"/>
        <end position="813"/>
    </location>
</feature>
<feature type="transmembrane region" description="Helical" evidence="17">
    <location>
        <begin position="1415"/>
        <end position="1435"/>
    </location>
</feature>
<dbReference type="InterPro" id="IPR015940">
    <property type="entry name" value="UBA"/>
</dbReference>
<dbReference type="SUPFAM" id="SSF57850">
    <property type="entry name" value="RING/U-box"/>
    <property type="match status" value="2"/>
</dbReference>
<dbReference type="InterPro" id="IPR038765">
    <property type="entry name" value="Papain-like_cys_pep_sf"/>
</dbReference>
<comment type="similarity">
    <text evidence="4 17">Belongs to the pecanex family.</text>
</comment>
<feature type="region of interest" description="Disordered" evidence="18">
    <location>
        <begin position="1912"/>
        <end position="1970"/>
    </location>
</feature>
<feature type="compositionally biased region" description="Low complexity" evidence="18">
    <location>
        <begin position="1924"/>
        <end position="1946"/>
    </location>
</feature>
<evidence type="ECO:0000256" key="7">
    <source>
        <dbReference type="ARBA" id="ARBA00022723"/>
    </source>
</evidence>
<feature type="transmembrane region" description="Helical" evidence="17">
    <location>
        <begin position="1221"/>
        <end position="1242"/>
    </location>
</feature>
<keyword evidence="11" id="KW-0378">Hydrolase</keyword>
<evidence type="ECO:0000259" key="19">
    <source>
        <dbReference type="PROSITE" id="PS50030"/>
    </source>
</evidence>
<dbReference type="Proteomes" id="UP000055048">
    <property type="component" value="Unassembled WGS sequence"/>
</dbReference>
<evidence type="ECO:0000313" key="22">
    <source>
        <dbReference type="EMBL" id="KRX47616.1"/>
    </source>
</evidence>
<comment type="similarity">
    <text evidence="3">Belongs to the peptidase C19 family.</text>
</comment>
<feature type="region of interest" description="Disordered" evidence="18">
    <location>
        <begin position="970"/>
        <end position="995"/>
    </location>
</feature>
<feature type="transmembrane region" description="Helical" evidence="17">
    <location>
        <begin position="1291"/>
        <end position="1310"/>
    </location>
</feature>
<feature type="compositionally biased region" description="Basic and acidic residues" evidence="18">
    <location>
        <begin position="1480"/>
        <end position="1499"/>
    </location>
</feature>
<dbReference type="GO" id="GO:0016020">
    <property type="term" value="C:membrane"/>
    <property type="evidence" value="ECO:0007669"/>
    <property type="project" value="UniProtKB-SubCell"/>
</dbReference>
<keyword evidence="14 17" id="KW-1133">Transmembrane helix</keyword>
<keyword evidence="9 16" id="KW-0863">Zinc-finger</keyword>
<evidence type="ECO:0000256" key="1">
    <source>
        <dbReference type="ARBA" id="ARBA00000707"/>
    </source>
</evidence>
<keyword evidence="15 17" id="KW-0472">Membrane</keyword>
<evidence type="ECO:0000256" key="15">
    <source>
        <dbReference type="ARBA" id="ARBA00023136"/>
    </source>
</evidence>
<dbReference type="InterPro" id="IPR001394">
    <property type="entry name" value="Peptidase_C19_UCH"/>
</dbReference>
<evidence type="ECO:0000259" key="20">
    <source>
        <dbReference type="PROSITE" id="PS50235"/>
    </source>
</evidence>
<evidence type="ECO:0000256" key="10">
    <source>
        <dbReference type="ARBA" id="ARBA00022786"/>
    </source>
</evidence>
<dbReference type="InterPro" id="IPR029001">
    <property type="entry name" value="ITPase-like_fam"/>
</dbReference>
<comment type="caution">
    <text evidence="22">The sequence shown here is derived from an EMBL/GenBank/DDBJ whole genome shotgun (WGS) entry which is preliminary data.</text>
</comment>
<feature type="compositionally biased region" description="Low complexity" evidence="18">
    <location>
        <begin position="1960"/>
        <end position="1970"/>
    </location>
</feature>
<feature type="transmembrane region" description="Helical" evidence="17">
    <location>
        <begin position="1675"/>
        <end position="1708"/>
    </location>
</feature>
<dbReference type="GO" id="GO:0007029">
    <property type="term" value="P:endoplasmic reticulum organization"/>
    <property type="evidence" value="ECO:0007669"/>
    <property type="project" value="TreeGrafter"/>
</dbReference>
<keyword evidence="7" id="KW-0479">Metal-binding</keyword>
<evidence type="ECO:0000256" key="16">
    <source>
        <dbReference type="PROSITE-ProRule" id="PRU00502"/>
    </source>
</evidence>
<feature type="region of interest" description="Disordered" evidence="18">
    <location>
        <begin position="1071"/>
        <end position="1103"/>
    </location>
</feature>
<dbReference type="PROSITE" id="PS00973">
    <property type="entry name" value="USP_2"/>
    <property type="match status" value="1"/>
</dbReference>
<evidence type="ECO:0000256" key="3">
    <source>
        <dbReference type="ARBA" id="ARBA00009085"/>
    </source>
</evidence>
<evidence type="ECO:0000256" key="17">
    <source>
        <dbReference type="RuleBase" id="RU367089"/>
    </source>
</evidence>
<dbReference type="SMART" id="SM00290">
    <property type="entry name" value="ZnF_UBP"/>
    <property type="match status" value="2"/>
</dbReference>